<evidence type="ECO:0000313" key="1">
    <source>
        <dbReference type="EMBL" id="GFY16600.1"/>
    </source>
</evidence>
<dbReference type="EMBL" id="BMAU01021340">
    <property type="protein sequence ID" value="GFY16600.1"/>
    <property type="molecule type" value="Genomic_DNA"/>
</dbReference>
<sequence>MHHVVVGSGPHCLWSKVFVNHETHRLGWNEIVDLLRTGQPSIPQSQIDILNGLFSIDRRWTVRELSLEVGLSHKTVWHIMKKCLKERNNAALCTHQTKMASRHQGSPHSQKFQPEPSWVQVILMVAYDWEKMILTHAVPAGETVNTDYLLLPISTEPSVSGYATQTYTFIAKQSPYRFARQHSLSCGKQNHSPFATVAVGNHGTSSLIT</sequence>
<name>A0A8X6SRY7_TRICX</name>
<dbReference type="AlphaFoldDB" id="A0A8X6SRY7"/>
<comment type="caution">
    <text evidence="1">The sequence shown here is derived from an EMBL/GenBank/DDBJ whole genome shotgun (WGS) entry which is preliminary data.</text>
</comment>
<protein>
    <submittedName>
        <fullName evidence="1">Uncharacterized protein</fullName>
    </submittedName>
</protein>
<reference evidence="1" key="1">
    <citation type="submission" date="2020-08" db="EMBL/GenBank/DDBJ databases">
        <title>Multicomponent nature underlies the extraordinary mechanical properties of spider dragline silk.</title>
        <authorList>
            <person name="Kono N."/>
            <person name="Nakamura H."/>
            <person name="Mori M."/>
            <person name="Yoshida Y."/>
            <person name="Ohtoshi R."/>
            <person name="Malay A.D."/>
            <person name="Moran D.A.P."/>
            <person name="Tomita M."/>
            <person name="Numata K."/>
            <person name="Arakawa K."/>
        </authorList>
    </citation>
    <scope>NUCLEOTIDE SEQUENCE</scope>
</reference>
<accession>A0A8X6SRY7</accession>
<evidence type="ECO:0000313" key="2">
    <source>
        <dbReference type="Proteomes" id="UP000887159"/>
    </source>
</evidence>
<proteinExistence type="predicted"/>
<keyword evidence="2" id="KW-1185">Reference proteome</keyword>
<dbReference type="Proteomes" id="UP000887159">
    <property type="component" value="Unassembled WGS sequence"/>
</dbReference>
<organism evidence="1 2">
    <name type="scientific">Trichonephila clavipes</name>
    <name type="common">Golden silk orbweaver</name>
    <name type="synonym">Nephila clavipes</name>
    <dbReference type="NCBI Taxonomy" id="2585209"/>
    <lineage>
        <taxon>Eukaryota</taxon>
        <taxon>Metazoa</taxon>
        <taxon>Ecdysozoa</taxon>
        <taxon>Arthropoda</taxon>
        <taxon>Chelicerata</taxon>
        <taxon>Arachnida</taxon>
        <taxon>Araneae</taxon>
        <taxon>Araneomorphae</taxon>
        <taxon>Entelegynae</taxon>
        <taxon>Araneoidea</taxon>
        <taxon>Nephilidae</taxon>
        <taxon>Trichonephila</taxon>
    </lineage>
</organism>
<gene>
    <name evidence="1" type="ORF">TNCV_2787271</name>
</gene>